<sequence length="75" mass="8616">MMNRERDRLKRQFDGVIFDMDGTIVESMIDFEAIRAELGIEAGKGILETIESMPPSRRAEAHRKLLAHELSACRR</sequence>
<proteinExistence type="predicted"/>
<dbReference type="InterPro" id="IPR036412">
    <property type="entry name" value="HAD-like_sf"/>
</dbReference>
<dbReference type="InterPro" id="IPR023214">
    <property type="entry name" value="HAD_sf"/>
</dbReference>
<dbReference type="AlphaFoldDB" id="A0A0F8YKY6"/>
<feature type="non-terminal residue" evidence="1">
    <location>
        <position position="75"/>
    </location>
</feature>
<dbReference type="Gene3D" id="1.10.260.80">
    <property type="match status" value="1"/>
</dbReference>
<gene>
    <name evidence="1" type="ORF">LCGC14_3141840</name>
</gene>
<accession>A0A0F8YKY6</accession>
<comment type="caution">
    <text evidence="1">The sequence shown here is derived from an EMBL/GenBank/DDBJ whole genome shotgun (WGS) entry which is preliminary data.</text>
</comment>
<protein>
    <submittedName>
        <fullName evidence="1">Uncharacterized protein</fullName>
    </submittedName>
</protein>
<dbReference type="Gene3D" id="3.40.50.1000">
    <property type="entry name" value="HAD superfamily/HAD-like"/>
    <property type="match status" value="1"/>
</dbReference>
<name>A0A0F8YKY6_9ZZZZ</name>
<organism evidence="1">
    <name type="scientific">marine sediment metagenome</name>
    <dbReference type="NCBI Taxonomy" id="412755"/>
    <lineage>
        <taxon>unclassified sequences</taxon>
        <taxon>metagenomes</taxon>
        <taxon>ecological metagenomes</taxon>
    </lineage>
</organism>
<evidence type="ECO:0000313" key="1">
    <source>
        <dbReference type="EMBL" id="KKK48766.1"/>
    </source>
</evidence>
<dbReference type="EMBL" id="LAZR01068903">
    <property type="protein sequence ID" value="KKK48766.1"/>
    <property type="molecule type" value="Genomic_DNA"/>
</dbReference>
<reference evidence="1" key="1">
    <citation type="journal article" date="2015" name="Nature">
        <title>Complex archaea that bridge the gap between prokaryotes and eukaryotes.</title>
        <authorList>
            <person name="Spang A."/>
            <person name="Saw J.H."/>
            <person name="Jorgensen S.L."/>
            <person name="Zaremba-Niedzwiedzka K."/>
            <person name="Martijn J."/>
            <person name="Lind A.E."/>
            <person name="van Eijk R."/>
            <person name="Schleper C."/>
            <person name="Guy L."/>
            <person name="Ettema T.J."/>
        </authorList>
    </citation>
    <scope>NUCLEOTIDE SEQUENCE</scope>
</reference>
<dbReference type="SUPFAM" id="SSF56784">
    <property type="entry name" value="HAD-like"/>
    <property type="match status" value="1"/>
</dbReference>